<reference evidence="2 3" key="1">
    <citation type="submission" date="2018-08" db="EMBL/GenBank/DDBJ databases">
        <title>A genome reference for cultivated species of the human gut microbiota.</title>
        <authorList>
            <person name="Zou Y."/>
            <person name="Xue W."/>
            <person name="Luo G."/>
        </authorList>
    </citation>
    <scope>NUCLEOTIDE SEQUENCE [LARGE SCALE GENOMIC DNA]</scope>
    <source>
        <strain evidence="2 3">AM07-24</strain>
    </source>
</reference>
<dbReference type="Proteomes" id="UP000284841">
    <property type="component" value="Unassembled WGS sequence"/>
</dbReference>
<dbReference type="STRING" id="1776384.GCA_900086585_00463"/>
<organism evidence="2 3">
    <name type="scientific">Emergencia timonensis</name>
    <dbReference type="NCBI Taxonomy" id="1776384"/>
    <lineage>
        <taxon>Bacteria</taxon>
        <taxon>Bacillati</taxon>
        <taxon>Bacillota</taxon>
        <taxon>Clostridia</taxon>
        <taxon>Peptostreptococcales</taxon>
        <taxon>Anaerovoracaceae</taxon>
        <taxon>Emergencia</taxon>
    </lineage>
</organism>
<evidence type="ECO:0000313" key="2">
    <source>
        <dbReference type="EMBL" id="RHJ84085.1"/>
    </source>
</evidence>
<dbReference type="Gene3D" id="3.40.630.10">
    <property type="entry name" value="Zn peptidases"/>
    <property type="match status" value="1"/>
</dbReference>
<keyword evidence="3" id="KW-1185">Reference proteome</keyword>
<dbReference type="SUPFAM" id="SSF53187">
    <property type="entry name" value="Zn-dependent exopeptidases"/>
    <property type="match status" value="1"/>
</dbReference>
<dbReference type="EMBL" id="QRMS01000007">
    <property type="protein sequence ID" value="RHJ84085.1"/>
    <property type="molecule type" value="Genomic_DNA"/>
</dbReference>
<dbReference type="InterPro" id="IPR039373">
    <property type="entry name" value="Peptidase_M28B"/>
</dbReference>
<protein>
    <recommendedName>
        <fullName evidence="1">Peptidase M28 domain-containing protein</fullName>
    </recommendedName>
</protein>
<dbReference type="PANTHER" id="PTHR10404:SF46">
    <property type="entry name" value="VACUOLAR PROTEIN SORTING-ASSOCIATED PROTEIN 70"/>
    <property type="match status" value="1"/>
</dbReference>
<dbReference type="InterPro" id="IPR007484">
    <property type="entry name" value="Peptidase_M28"/>
</dbReference>
<dbReference type="OrthoDB" id="9769665at2"/>
<gene>
    <name evidence="2" type="ORF">DW099_17965</name>
</gene>
<dbReference type="Pfam" id="PF04389">
    <property type="entry name" value="Peptidase_M28"/>
    <property type="match status" value="1"/>
</dbReference>
<comment type="caution">
    <text evidence="2">The sequence shown here is derived from an EMBL/GenBank/DDBJ whole genome shotgun (WGS) entry which is preliminary data.</text>
</comment>
<dbReference type="SUPFAM" id="SSF52025">
    <property type="entry name" value="PA domain"/>
    <property type="match status" value="1"/>
</dbReference>
<sequence length="585" mass="66488">MHVKGGDMENLKKILEEISLDQMMDRIHYMTENFPYRLSGSETEEKAARYVTNVMESYGMEAEMLEFDAYNSTPMESKVEIISPEKFQIDSLPCGHIRSTGKDGRDFEIVYVADGSISAYEEKDVRGKMVLVEVSYAPPVPEKAYIAAQMGAAGIMCMNWGNDEEVICHRALKSVWGNPTPQSLKEMPDLIGVGITRHAGLRIKKLCQGGEKVIAKVTAIADRRWSKVRQPYGIIRGNGESDEFMLVASHLDAWQPGVTCNATGNATTLELCRVLTRHREQLKRDIHVVFWNGHEIAEAAGSTWFLDHYWDLLNKKCIAYMHIDSTGVALTKKLEIKSSDELYSFARNNVKQMKEGELRIMTLKKIGDQSFMGIGIPSLCQRISFTEEDMEKAHGATLGWWNHTKEDGIDKCDPQILYQDTLIHAEFIYNFVNSDLLPYDFRRKFDQIEKNLYPLAEVYQEKVDFTDVLANLKEAKELVLGIQNNSASLAPSKRSDYNEFVKIVSHSLTNIFQTYGSKFDQDRYGHTNLTEPIPLLAEIKQLDKLEPSSLEYGLIETLVVRNKNRITDGLKTVIDFGKVYKKVLL</sequence>
<dbReference type="Gene3D" id="3.50.30.30">
    <property type="match status" value="1"/>
</dbReference>
<evidence type="ECO:0000259" key="1">
    <source>
        <dbReference type="Pfam" id="PF04389"/>
    </source>
</evidence>
<feature type="domain" description="Peptidase M28" evidence="1">
    <location>
        <begin position="236"/>
        <end position="417"/>
    </location>
</feature>
<accession>A0A415DVA0</accession>
<proteinExistence type="predicted"/>
<dbReference type="PANTHER" id="PTHR10404">
    <property type="entry name" value="N-ACETYLATED-ALPHA-LINKED ACIDIC DIPEPTIDASE"/>
    <property type="match status" value="1"/>
</dbReference>
<name>A0A415DVA0_9FIRM</name>
<evidence type="ECO:0000313" key="3">
    <source>
        <dbReference type="Proteomes" id="UP000284841"/>
    </source>
</evidence>
<dbReference type="AlphaFoldDB" id="A0A415DVA0"/>
<dbReference type="InterPro" id="IPR046450">
    <property type="entry name" value="PA_dom_sf"/>
</dbReference>